<gene>
    <name evidence="11" type="ORF">BTN92_02275</name>
</gene>
<evidence type="ECO:0000313" key="12">
    <source>
        <dbReference type="Proteomes" id="UP000189299"/>
    </source>
</evidence>
<evidence type="ECO:0000256" key="9">
    <source>
        <dbReference type="PIRNR" id="PIRNR000723"/>
    </source>
</evidence>
<comment type="pathway">
    <text evidence="1">Metabolic intermediate metabolism; carbamoyl phosphate degradation; CO(2) and NH(3) from carbamoyl phosphate: step 1/1.</text>
</comment>
<name>A0A1V2ULB9_ENTMU</name>
<reference evidence="11 12" key="1">
    <citation type="submission" date="2016-12" db="EMBL/GenBank/DDBJ databases">
        <authorList>
            <person name="Song W.-J."/>
            <person name="Kurnit D.M."/>
        </authorList>
    </citation>
    <scope>NUCLEOTIDE SEQUENCE [LARGE SCALE GENOMIC DNA]</scope>
    <source>
        <strain evidence="11 12">CGB1038-1_S1</strain>
    </source>
</reference>
<proteinExistence type="inferred from homology"/>
<evidence type="ECO:0000313" key="11">
    <source>
        <dbReference type="EMBL" id="ONN44269.1"/>
    </source>
</evidence>
<evidence type="ECO:0000256" key="3">
    <source>
        <dbReference type="ARBA" id="ARBA00013070"/>
    </source>
</evidence>
<dbReference type="PRINTS" id="PR01469">
    <property type="entry name" value="CARBMTKINASE"/>
</dbReference>
<dbReference type="PIRSF" id="PIRSF000723">
    <property type="entry name" value="Carbamate_kin"/>
    <property type="match status" value="1"/>
</dbReference>
<dbReference type="CDD" id="cd04235">
    <property type="entry name" value="AAK_CK"/>
    <property type="match status" value="1"/>
</dbReference>
<dbReference type="NCBIfam" id="NF009007">
    <property type="entry name" value="PRK12352.1"/>
    <property type="match status" value="1"/>
</dbReference>
<dbReference type="OrthoDB" id="9766717at2"/>
<dbReference type="GO" id="GO:0019546">
    <property type="term" value="P:L-arginine deiminase pathway"/>
    <property type="evidence" value="ECO:0007669"/>
    <property type="project" value="TreeGrafter"/>
</dbReference>
<evidence type="ECO:0000256" key="5">
    <source>
        <dbReference type="ARBA" id="ARBA00022679"/>
    </source>
</evidence>
<accession>A0A1V2ULB9</accession>
<sequence>MGLNVIALGGNAILETDPTDKGQKAVVEQAAEAIAAFVEQGEQVILCHGNGPQVGNLLLQQQAGISAKNPPMSLDTCVAMTQGSIGYWLQQALTNAFTQHGITQPVVSIVTQVLVDPNDPSFQKPTKPIGPFYTEEEAKKSVQKNEGTYVEDAGRGYRKVVASPQPKEIVEKEALQALVAANVVTICAGGGGIPVIESSGLYQGVEAVNDKDFSAAVLADAVGADRLIILTGVEHIYINYGKPEEQALETMTPEEAKEYVAGGHFAAGSMLPKVEAAVRFVASDPKRQAVITSIEKLNHLTEGAGTVIQQTR</sequence>
<dbReference type="PANTHER" id="PTHR30409">
    <property type="entry name" value="CARBAMATE KINASE"/>
    <property type="match status" value="1"/>
</dbReference>
<dbReference type="EMBL" id="MSTR01000002">
    <property type="protein sequence ID" value="ONN44269.1"/>
    <property type="molecule type" value="Genomic_DNA"/>
</dbReference>
<dbReference type="PANTHER" id="PTHR30409:SF1">
    <property type="entry name" value="CARBAMATE KINASE-RELATED"/>
    <property type="match status" value="1"/>
</dbReference>
<dbReference type="GO" id="GO:0008804">
    <property type="term" value="F:carbamate kinase activity"/>
    <property type="evidence" value="ECO:0007669"/>
    <property type="project" value="UniProtKB-UniRule"/>
</dbReference>
<dbReference type="FunFam" id="3.40.1160.10:FF:000007">
    <property type="entry name" value="Carbamate kinase"/>
    <property type="match status" value="1"/>
</dbReference>
<evidence type="ECO:0000256" key="1">
    <source>
        <dbReference type="ARBA" id="ARBA00005118"/>
    </source>
</evidence>
<evidence type="ECO:0000259" key="10">
    <source>
        <dbReference type="Pfam" id="PF00696"/>
    </source>
</evidence>
<comment type="similarity">
    <text evidence="2 9">Belongs to the carbamate kinase family.</text>
</comment>
<evidence type="ECO:0000256" key="2">
    <source>
        <dbReference type="ARBA" id="ARBA00011066"/>
    </source>
</evidence>
<dbReference type="Pfam" id="PF00696">
    <property type="entry name" value="AA_kinase"/>
    <property type="match status" value="1"/>
</dbReference>
<dbReference type="GO" id="GO:0005829">
    <property type="term" value="C:cytosol"/>
    <property type="evidence" value="ECO:0007669"/>
    <property type="project" value="TreeGrafter"/>
</dbReference>
<dbReference type="AlphaFoldDB" id="A0A1V2ULB9"/>
<dbReference type="RefSeq" id="WP_077151204.1">
    <property type="nucleotide sequence ID" value="NZ_BQWJ01000002.1"/>
</dbReference>
<keyword evidence="5 9" id="KW-0808">Transferase</keyword>
<organism evidence="11 12">
    <name type="scientific">Enterococcus mundtii</name>
    <dbReference type="NCBI Taxonomy" id="53346"/>
    <lineage>
        <taxon>Bacteria</taxon>
        <taxon>Bacillati</taxon>
        <taxon>Bacillota</taxon>
        <taxon>Bacilli</taxon>
        <taxon>Lactobacillales</taxon>
        <taxon>Enterococcaceae</taxon>
        <taxon>Enterococcus</taxon>
    </lineage>
</organism>
<evidence type="ECO:0000256" key="7">
    <source>
        <dbReference type="ARBA" id="ARBA00048467"/>
    </source>
</evidence>
<feature type="domain" description="Aspartate/glutamate/uridylate kinase" evidence="10">
    <location>
        <begin position="4"/>
        <end position="284"/>
    </location>
</feature>
<evidence type="ECO:0000256" key="8">
    <source>
        <dbReference type="NCBIfam" id="TIGR00746"/>
    </source>
</evidence>
<dbReference type="UniPathway" id="UPA00996">
    <property type="reaction ID" value="UER00366"/>
</dbReference>
<dbReference type="InterPro" id="IPR001048">
    <property type="entry name" value="Asp/Glu/Uridylate_kinase"/>
</dbReference>
<dbReference type="InterPro" id="IPR003964">
    <property type="entry name" value="Carb_kinase"/>
</dbReference>
<evidence type="ECO:0000256" key="6">
    <source>
        <dbReference type="ARBA" id="ARBA00022777"/>
    </source>
</evidence>
<keyword evidence="6 9" id="KW-0418">Kinase</keyword>
<comment type="catalytic activity">
    <reaction evidence="7">
        <text>hydrogencarbonate + NH4(+) + ATP = carbamoyl phosphate + ADP + H2O + H(+)</text>
        <dbReference type="Rhea" id="RHEA:10152"/>
        <dbReference type="ChEBI" id="CHEBI:15377"/>
        <dbReference type="ChEBI" id="CHEBI:15378"/>
        <dbReference type="ChEBI" id="CHEBI:17544"/>
        <dbReference type="ChEBI" id="CHEBI:28938"/>
        <dbReference type="ChEBI" id="CHEBI:30616"/>
        <dbReference type="ChEBI" id="CHEBI:58228"/>
        <dbReference type="ChEBI" id="CHEBI:456216"/>
        <dbReference type="EC" id="2.7.2.2"/>
    </reaction>
</comment>
<protein>
    <recommendedName>
        <fullName evidence="3 8">Carbamate kinase</fullName>
    </recommendedName>
</protein>
<dbReference type="SUPFAM" id="SSF53633">
    <property type="entry name" value="Carbamate kinase-like"/>
    <property type="match status" value="1"/>
</dbReference>
<dbReference type="NCBIfam" id="TIGR00746">
    <property type="entry name" value="arcC"/>
    <property type="match status" value="1"/>
</dbReference>
<dbReference type="Proteomes" id="UP000189299">
    <property type="component" value="Unassembled WGS sequence"/>
</dbReference>
<comment type="caution">
    <text evidence="11">The sequence shown here is derived from an EMBL/GenBank/DDBJ whole genome shotgun (WGS) entry which is preliminary data.</text>
</comment>
<keyword evidence="4" id="KW-0056">Arginine metabolism</keyword>
<dbReference type="InterPro" id="IPR036393">
    <property type="entry name" value="AceGlu_kinase-like_sf"/>
</dbReference>
<dbReference type="STRING" id="53346.A5802_002613"/>
<dbReference type="Gene3D" id="3.40.1160.10">
    <property type="entry name" value="Acetylglutamate kinase-like"/>
    <property type="match status" value="1"/>
</dbReference>
<evidence type="ECO:0000256" key="4">
    <source>
        <dbReference type="ARBA" id="ARBA00022503"/>
    </source>
</evidence>